<dbReference type="PATRIC" id="fig|1136941.3.peg.1938"/>
<name>A0A0N9NG60_9ACTN</name>
<evidence type="ECO:0000313" key="2">
    <source>
        <dbReference type="Proteomes" id="UP000063789"/>
    </source>
</evidence>
<gene>
    <name evidence="1" type="ORF">ACH46_09540</name>
</gene>
<sequence>MTEINRQAYRDAMAYLYCKIRNDQEGMATVAAGMDPGPTLDAMADMSLGIASIATEGQPTLWLNVVRDQLDALLDELERGGLA</sequence>
<reference evidence="2" key="1">
    <citation type="submission" date="2015-06" db="EMBL/GenBank/DDBJ databases">
        <title>Complete genome sequence and metabolic analysis of phthalate degradation pathway in Gordonia sp. QH-11.</title>
        <authorList>
            <person name="Jin D."/>
            <person name="Kong X."/>
            <person name="Bai Z."/>
        </authorList>
    </citation>
    <scope>NUCLEOTIDE SEQUENCE [LARGE SCALE GENOMIC DNA]</scope>
    <source>
        <strain evidence="2">QH-11</strain>
    </source>
</reference>
<keyword evidence="2" id="KW-1185">Reference proteome</keyword>
<dbReference type="STRING" id="1136941.ACH46_09540"/>
<organism evidence="1 2">
    <name type="scientific">Gordonia phthalatica</name>
    <dbReference type="NCBI Taxonomy" id="1136941"/>
    <lineage>
        <taxon>Bacteria</taxon>
        <taxon>Bacillati</taxon>
        <taxon>Actinomycetota</taxon>
        <taxon>Actinomycetes</taxon>
        <taxon>Mycobacteriales</taxon>
        <taxon>Gordoniaceae</taxon>
        <taxon>Gordonia</taxon>
    </lineage>
</organism>
<dbReference type="OrthoDB" id="9869181at2"/>
<protein>
    <submittedName>
        <fullName evidence="1">Uncharacterized protein</fullName>
    </submittedName>
</protein>
<dbReference type="EMBL" id="CP011853">
    <property type="protein sequence ID" value="ALG84690.1"/>
    <property type="molecule type" value="Genomic_DNA"/>
</dbReference>
<reference evidence="1 2" key="2">
    <citation type="journal article" date="2017" name="Int. J. Syst. Evol. Microbiol.">
        <title>Gordonia phthalatica sp. nov., a di-n-butyl phthalate-degrading bacterium isolated from activated sludge.</title>
        <authorList>
            <person name="Jin D."/>
            <person name="Kong X."/>
            <person name="Jia M."/>
            <person name="Yu X."/>
            <person name="Wang X."/>
            <person name="Zhuang X."/>
            <person name="Deng Y."/>
            <person name="Bai Z."/>
        </authorList>
    </citation>
    <scope>NUCLEOTIDE SEQUENCE [LARGE SCALE GENOMIC DNA]</scope>
    <source>
        <strain evidence="1 2">QH-11</strain>
    </source>
</reference>
<evidence type="ECO:0000313" key="1">
    <source>
        <dbReference type="EMBL" id="ALG84690.1"/>
    </source>
</evidence>
<dbReference type="AlphaFoldDB" id="A0A0N9NG60"/>
<dbReference type="Proteomes" id="UP000063789">
    <property type="component" value="Chromosome"/>
</dbReference>
<dbReference type="RefSeq" id="WP_062392687.1">
    <property type="nucleotide sequence ID" value="NZ_CP011853.1"/>
</dbReference>
<accession>A0A0N9NG60</accession>
<dbReference type="KEGG" id="goq:ACH46_09540"/>
<proteinExistence type="predicted"/>